<dbReference type="PRINTS" id="PR00160">
    <property type="entry name" value="GLUTAREDOXIN"/>
</dbReference>
<name>A0AAC9P7W0_9PROT</name>
<evidence type="ECO:0000259" key="8">
    <source>
        <dbReference type="Pfam" id="PF00462"/>
    </source>
</evidence>
<dbReference type="InterPro" id="IPR036249">
    <property type="entry name" value="Thioredoxin-like_sf"/>
</dbReference>
<evidence type="ECO:0000256" key="5">
    <source>
        <dbReference type="ARBA" id="ARBA00023157"/>
    </source>
</evidence>
<dbReference type="NCBIfam" id="TIGR02181">
    <property type="entry name" value="GRX_bact"/>
    <property type="match status" value="1"/>
</dbReference>
<evidence type="ECO:0000313" key="10">
    <source>
        <dbReference type="Proteomes" id="UP000182373"/>
    </source>
</evidence>
<dbReference type="GO" id="GO:0034599">
    <property type="term" value="P:cellular response to oxidative stress"/>
    <property type="evidence" value="ECO:0007669"/>
    <property type="project" value="TreeGrafter"/>
</dbReference>
<keyword evidence="7" id="KW-0963">Cytoplasm</keyword>
<feature type="domain" description="Glutaredoxin" evidence="8">
    <location>
        <begin position="24"/>
        <end position="84"/>
    </location>
</feature>
<evidence type="ECO:0000256" key="6">
    <source>
        <dbReference type="ARBA" id="ARBA00023284"/>
    </source>
</evidence>
<dbReference type="PANTHER" id="PTHR45694">
    <property type="entry name" value="GLUTAREDOXIN 2"/>
    <property type="match status" value="1"/>
</dbReference>
<evidence type="ECO:0000256" key="3">
    <source>
        <dbReference type="ARBA" id="ARBA00022448"/>
    </source>
</evidence>
<gene>
    <name evidence="9" type="ORF">GbCGDNIH9_0597</name>
</gene>
<dbReference type="GO" id="GO:0015038">
    <property type="term" value="F:glutathione disulfide oxidoreductase activity"/>
    <property type="evidence" value="ECO:0007669"/>
    <property type="project" value="UniProtKB-UniRule"/>
</dbReference>
<dbReference type="Proteomes" id="UP000182373">
    <property type="component" value="Chromosome"/>
</dbReference>
<keyword evidence="3 7" id="KW-0813">Transport</keyword>
<sequence length="106" mass="11334">MMGPDSVSPDTVPPIQSRKTIPLIEIYTQPYCPYCARALALLEKKQVPFKEIQALPGSPARAEAKQRSGGLTSVPQIFIGGRHIGGCDDMMALEAAGELDPLLQAA</sequence>
<proteinExistence type="inferred from homology"/>
<reference evidence="10" key="1">
    <citation type="submission" date="2016-11" db="EMBL/GenBank/DDBJ databases">
        <title>Comparative genomic and phenotypic analysis of Granulibacter bethesdensis clinical isolates from patients with chronic granulomatous disease.</title>
        <authorList>
            <person name="Zarember K.A."/>
            <person name="Porcella S.F."/>
            <person name="Chu J."/>
            <person name="Ding L."/>
            <person name="Dahlstrom E."/>
            <person name="Barbian K."/>
            <person name="Martens C."/>
            <person name="Sykora L."/>
            <person name="Kramer S."/>
            <person name="Pettinato A.M."/>
            <person name="Hong H."/>
            <person name="Wald G."/>
            <person name="Berg L.J."/>
            <person name="Rogge L.S."/>
            <person name="Greenberg D.E."/>
            <person name="Falcone E.L."/>
            <person name="Neves J.F."/>
            <person name="Simoes M.J."/>
            <person name="Casal M."/>
            <person name="Rodriguez-Lopez F.C."/>
            <person name="Zelazny A."/>
            <person name="Gallin J.I."/>
            <person name="Holland S.M."/>
        </authorList>
    </citation>
    <scope>NUCLEOTIDE SEQUENCE [LARGE SCALE GENOMIC DNA]</scope>
    <source>
        <strain evidence="10">NIH9.1</strain>
    </source>
</reference>
<dbReference type="PROSITE" id="PS51354">
    <property type="entry name" value="GLUTAREDOXIN_2"/>
    <property type="match status" value="1"/>
</dbReference>
<comment type="similarity">
    <text evidence="2 7">Belongs to the glutaredoxin family.</text>
</comment>
<evidence type="ECO:0000256" key="2">
    <source>
        <dbReference type="ARBA" id="ARBA00007787"/>
    </source>
</evidence>
<dbReference type="InterPro" id="IPR002109">
    <property type="entry name" value="Glutaredoxin"/>
</dbReference>
<comment type="function">
    <text evidence="1 7">Has a glutathione-disulfide oxidoreductase activity in the presence of NADPH and glutathione reductase. Reduces low molecular weight disulfides and proteins.</text>
</comment>
<dbReference type="GO" id="GO:0045454">
    <property type="term" value="P:cell redox homeostasis"/>
    <property type="evidence" value="ECO:0007669"/>
    <property type="project" value="InterPro"/>
</dbReference>
<dbReference type="PROSITE" id="PS00195">
    <property type="entry name" value="GLUTAREDOXIN_1"/>
    <property type="match status" value="1"/>
</dbReference>
<evidence type="ECO:0000313" key="9">
    <source>
        <dbReference type="EMBL" id="APH53838.1"/>
    </source>
</evidence>
<accession>A0AAC9P7W0</accession>
<dbReference type="InterPro" id="IPR014025">
    <property type="entry name" value="Glutaredoxin_subgr"/>
</dbReference>
<dbReference type="PANTHER" id="PTHR45694:SF18">
    <property type="entry name" value="GLUTAREDOXIN-1-RELATED"/>
    <property type="match status" value="1"/>
</dbReference>
<keyword evidence="4 7" id="KW-0249">Electron transport</keyword>
<evidence type="ECO:0000256" key="4">
    <source>
        <dbReference type="ARBA" id="ARBA00022982"/>
    </source>
</evidence>
<dbReference type="EMBL" id="CP018191">
    <property type="protein sequence ID" value="APH53838.1"/>
    <property type="molecule type" value="Genomic_DNA"/>
</dbReference>
<dbReference type="InterPro" id="IPR011900">
    <property type="entry name" value="GRX_bact"/>
</dbReference>
<dbReference type="Gene3D" id="3.40.30.10">
    <property type="entry name" value="Glutaredoxin"/>
    <property type="match status" value="1"/>
</dbReference>
<protein>
    <recommendedName>
        <fullName evidence="7">Glutaredoxin</fullName>
    </recommendedName>
</protein>
<keyword evidence="6 7" id="KW-0676">Redox-active center</keyword>
<dbReference type="CDD" id="cd03418">
    <property type="entry name" value="GRX_GRXb_1_3_like"/>
    <property type="match status" value="1"/>
</dbReference>
<dbReference type="InterPro" id="IPR011767">
    <property type="entry name" value="GLR_AS"/>
</dbReference>
<dbReference type="SUPFAM" id="SSF52833">
    <property type="entry name" value="Thioredoxin-like"/>
    <property type="match status" value="1"/>
</dbReference>
<evidence type="ECO:0000256" key="7">
    <source>
        <dbReference type="RuleBase" id="RU364065"/>
    </source>
</evidence>
<organism evidence="9 10">
    <name type="scientific">Granulibacter bethesdensis</name>
    <dbReference type="NCBI Taxonomy" id="364410"/>
    <lineage>
        <taxon>Bacteria</taxon>
        <taxon>Pseudomonadati</taxon>
        <taxon>Pseudomonadota</taxon>
        <taxon>Alphaproteobacteria</taxon>
        <taxon>Acetobacterales</taxon>
        <taxon>Acetobacteraceae</taxon>
        <taxon>Granulibacter</taxon>
    </lineage>
</organism>
<evidence type="ECO:0000256" key="1">
    <source>
        <dbReference type="ARBA" id="ARBA00002549"/>
    </source>
</evidence>
<dbReference type="AlphaFoldDB" id="A0AAC9P7W0"/>
<dbReference type="GO" id="GO:0005737">
    <property type="term" value="C:cytoplasm"/>
    <property type="evidence" value="ECO:0007669"/>
    <property type="project" value="TreeGrafter"/>
</dbReference>
<dbReference type="Pfam" id="PF00462">
    <property type="entry name" value="Glutaredoxin"/>
    <property type="match status" value="1"/>
</dbReference>
<keyword evidence="5" id="KW-1015">Disulfide bond</keyword>